<dbReference type="GO" id="GO:0071880">
    <property type="term" value="P:adenylate cyclase-activating adrenergic receptor signaling pathway"/>
    <property type="evidence" value="ECO:0007669"/>
    <property type="project" value="TreeGrafter"/>
</dbReference>
<keyword evidence="8 9" id="KW-0807">Transducer</keyword>
<dbReference type="KEGG" id="aplc:110983410"/>
<evidence type="ECO:0000259" key="11">
    <source>
        <dbReference type="PROSITE" id="PS50262"/>
    </source>
</evidence>
<dbReference type="AlphaFoldDB" id="A0A8B7Z0N7"/>
<name>A0A8B7Z0N7_ACAPL</name>
<dbReference type="OrthoDB" id="5957871at2759"/>
<sequence length="458" mass="50069">MQLRSTPPSILGAVETGNRSDSLANTSLLGDGLGYNLSDGEYSRNTVGVASSSGYQLQGWPTNQSSAEVTVHLTVAETVVIALVLSTLIILSIVGNVLVCVAVATEDKLRKTGNSFIVSLAMADLLVSILVMTFGMANDLLGYWAFGPEFCDVWISFDVMFSTASILNICAISVDRYLHIKKPFAYYRWITNKRALLAIAMVWIMSALVSFLPIQLGLHKEFGAPAKASTTPPPTPAAVLVESNPFISCVLDLNPTYAVVSSTISFFLPCVVMIAIYTRIFSAVRERVRNARMGRLGKIDNPDSSCHGNQAASDHKAAVTLGIIMGVFLFCWVPFFLLNIISPMCGGRCDPPPALLSTLTWLGYFNSTLNPIIYSIFNRDFRVAFKRLLGLNFIIKKIQERKAGLLNSNSPRSSIESSVAYTNGRRATTNHQVDQDPDKVTPTSVTRMEYIFDRVTSC</sequence>
<dbReference type="InterPro" id="IPR000276">
    <property type="entry name" value="GPCR_Rhodpsn"/>
</dbReference>
<dbReference type="RefSeq" id="XP_022098345.1">
    <property type="nucleotide sequence ID" value="XM_022242653.1"/>
</dbReference>
<dbReference type="SMART" id="SM01381">
    <property type="entry name" value="7TM_GPCR_Srsx"/>
    <property type="match status" value="1"/>
</dbReference>
<dbReference type="GeneID" id="110983410"/>
<feature type="transmembrane region" description="Helical" evidence="10">
    <location>
        <begin position="361"/>
        <end position="377"/>
    </location>
</feature>
<proteinExistence type="inferred from homology"/>
<reference evidence="13" key="1">
    <citation type="submission" date="2025-08" db="UniProtKB">
        <authorList>
            <consortium name="RefSeq"/>
        </authorList>
    </citation>
    <scope>IDENTIFICATION</scope>
</reference>
<feature type="transmembrane region" description="Helical" evidence="10">
    <location>
        <begin position="257"/>
        <end position="277"/>
    </location>
</feature>
<feature type="transmembrane region" description="Helical" evidence="10">
    <location>
        <begin position="116"/>
        <end position="134"/>
    </location>
</feature>
<evidence type="ECO:0000256" key="7">
    <source>
        <dbReference type="ARBA" id="ARBA00023170"/>
    </source>
</evidence>
<dbReference type="OMA" id="FCNIWIS"/>
<dbReference type="Proteomes" id="UP000694845">
    <property type="component" value="Unplaced"/>
</dbReference>
<evidence type="ECO:0000256" key="4">
    <source>
        <dbReference type="ARBA" id="ARBA00022989"/>
    </source>
</evidence>
<feature type="domain" description="G-protein coupled receptors family 1 profile" evidence="11">
    <location>
        <begin position="95"/>
        <end position="374"/>
    </location>
</feature>
<dbReference type="PRINTS" id="PR00237">
    <property type="entry name" value="GPCRRHODOPSN"/>
</dbReference>
<keyword evidence="12" id="KW-1185">Reference proteome</keyword>
<evidence type="ECO:0000313" key="12">
    <source>
        <dbReference type="Proteomes" id="UP000694845"/>
    </source>
</evidence>
<evidence type="ECO:0000256" key="10">
    <source>
        <dbReference type="SAM" id="Phobius"/>
    </source>
</evidence>
<keyword evidence="6 10" id="KW-0472">Membrane</keyword>
<dbReference type="FunFam" id="1.20.1070.10:FF:000260">
    <property type="entry name" value="Dopamine receptor 1"/>
    <property type="match status" value="1"/>
</dbReference>
<feature type="transmembrane region" description="Helical" evidence="10">
    <location>
        <begin position="317"/>
        <end position="341"/>
    </location>
</feature>
<comment type="similarity">
    <text evidence="9">Belongs to the G-protein coupled receptor 1 family.</text>
</comment>
<evidence type="ECO:0000256" key="1">
    <source>
        <dbReference type="ARBA" id="ARBA00004651"/>
    </source>
</evidence>
<keyword evidence="7 9" id="KW-0675">Receptor</keyword>
<evidence type="ECO:0000256" key="3">
    <source>
        <dbReference type="ARBA" id="ARBA00022692"/>
    </source>
</evidence>
<evidence type="ECO:0000256" key="2">
    <source>
        <dbReference type="ARBA" id="ARBA00022475"/>
    </source>
</evidence>
<dbReference type="GO" id="GO:0004989">
    <property type="term" value="F:octopamine receptor activity"/>
    <property type="evidence" value="ECO:0007669"/>
    <property type="project" value="TreeGrafter"/>
</dbReference>
<evidence type="ECO:0000313" key="13">
    <source>
        <dbReference type="RefSeq" id="XP_022098345.1"/>
    </source>
</evidence>
<keyword evidence="5 9" id="KW-0297">G-protein coupled receptor</keyword>
<dbReference type="PANTHER" id="PTHR24248:SF187">
    <property type="entry name" value="OCTOPAMINE RECEPTOR BETA-2R"/>
    <property type="match status" value="1"/>
</dbReference>
<dbReference type="PROSITE" id="PS50262">
    <property type="entry name" value="G_PROTEIN_RECEP_F1_2"/>
    <property type="match status" value="1"/>
</dbReference>
<dbReference type="PROSITE" id="PS00237">
    <property type="entry name" value="G_PROTEIN_RECEP_F1_1"/>
    <property type="match status" value="1"/>
</dbReference>
<comment type="subcellular location">
    <subcellularLocation>
        <location evidence="1">Cell membrane</location>
        <topology evidence="1">Multi-pass membrane protein</topology>
    </subcellularLocation>
</comment>
<dbReference type="GO" id="GO:0005886">
    <property type="term" value="C:plasma membrane"/>
    <property type="evidence" value="ECO:0007669"/>
    <property type="project" value="UniProtKB-SubCell"/>
</dbReference>
<evidence type="ECO:0000256" key="6">
    <source>
        <dbReference type="ARBA" id="ARBA00023136"/>
    </source>
</evidence>
<evidence type="ECO:0000256" key="9">
    <source>
        <dbReference type="RuleBase" id="RU000688"/>
    </source>
</evidence>
<dbReference type="SUPFAM" id="SSF81321">
    <property type="entry name" value="Family A G protein-coupled receptor-like"/>
    <property type="match status" value="1"/>
</dbReference>
<dbReference type="Gene3D" id="1.20.1070.10">
    <property type="entry name" value="Rhodopsin 7-helix transmembrane proteins"/>
    <property type="match status" value="1"/>
</dbReference>
<keyword evidence="3 9" id="KW-0812">Transmembrane</keyword>
<dbReference type="GO" id="GO:0043410">
    <property type="term" value="P:positive regulation of MAPK cascade"/>
    <property type="evidence" value="ECO:0007669"/>
    <property type="project" value="TreeGrafter"/>
</dbReference>
<dbReference type="InterPro" id="IPR017452">
    <property type="entry name" value="GPCR_Rhodpsn_7TM"/>
</dbReference>
<dbReference type="PANTHER" id="PTHR24248">
    <property type="entry name" value="ADRENERGIC RECEPTOR-RELATED G-PROTEIN COUPLED RECEPTOR"/>
    <property type="match status" value="1"/>
</dbReference>
<feature type="transmembrane region" description="Helical" evidence="10">
    <location>
        <begin position="154"/>
        <end position="174"/>
    </location>
</feature>
<feature type="transmembrane region" description="Helical" evidence="10">
    <location>
        <begin position="195"/>
        <end position="214"/>
    </location>
</feature>
<accession>A0A8B7Z0N7</accession>
<keyword evidence="2" id="KW-1003">Cell membrane</keyword>
<gene>
    <name evidence="13" type="primary">LOC110983410</name>
</gene>
<dbReference type="Pfam" id="PF00001">
    <property type="entry name" value="7tm_1"/>
    <property type="match status" value="1"/>
</dbReference>
<protein>
    <submittedName>
        <fullName evidence="13">Dopamine receptor 1-like</fullName>
    </submittedName>
</protein>
<keyword evidence="4 10" id="KW-1133">Transmembrane helix</keyword>
<organism evidence="12 13">
    <name type="scientific">Acanthaster planci</name>
    <name type="common">Crown-of-thorns starfish</name>
    <dbReference type="NCBI Taxonomy" id="133434"/>
    <lineage>
        <taxon>Eukaryota</taxon>
        <taxon>Metazoa</taxon>
        <taxon>Echinodermata</taxon>
        <taxon>Eleutherozoa</taxon>
        <taxon>Asterozoa</taxon>
        <taxon>Asteroidea</taxon>
        <taxon>Valvatacea</taxon>
        <taxon>Valvatida</taxon>
        <taxon>Acanthasteridae</taxon>
        <taxon>Acanthaster</taxon>
    </lineage>
</organism>
<dbReference type="CDD" id="cd15065">
    <property type="entry name" value="7tmA_Ap5-HTB1-like"/>
    <property type="match status" value="1"/>
</dbReference>
<feature type="transmembrane region" description="Helical" evidence="10">
    <location>
        <begin position="79"/>
        <end position="104"/>
    </location>
</feature>
<evidence type="ECO:0000256" key="5">
    <source>
        <dbReference type="ARBA" id="ARBA00023040"/>
    </source>
</evidence>
<evidence type="ECO:0000256" key="8">
    <source>
        <dbReference type="ARBA" id="ARBA00023224"/>
    </source>
</evidence>